<evidence type="ECO:0000313" key="3">
    <source>
        <dbReference type="Proteomes" id="UP000015105"/>
    </source>
</evidence>
<feature type="region of interest" description="Disordered" evidence="1">
    <location>
        <begin position="1"/>
        <end position="33"/>
    </location>
</feature>
<feature type="compositionally biased region" description="Low complexity" evidence="1">
    <location>
        <begin position="1"/>
        <end position="13"/>
    </location>
</feature>
<dbReference type="Proteomes" id="UP000015105">
    <property type="component" value="Chromosome 6D"/>
</dbReference>
<organism evidence="2 3">
    <name type="scientific">Aegilops tauschii subsp. strangulata</name>
    <name type="common">Goatgrass</name>
    <dbReference type="NCBI Taxonomy" id="200361"/>
    <lineage>
        <taxon>Eukaryota</taxon>
        <taxon>Viridiplantae</taxon>
        <taxon>Streptophyta</taxon>
        <taxon>Embryophyta</taxon>
        <taxon>Tracheophyta</taxon>
        <taxon>Spermatophyta</taxon>
        <taxon>Magnoliopsida</taxon>
        <taxon>Liliopsida</taxon>
        <taxon>Poales</taxon>
        <taxon>Poaceae</taxon>
        <taxon>BOP clade</taxon>
        <taxon>Pooideae</taxon>
        <taxon>Triticodae</taxon>
        <taxon>Triticeae</taxon>
        <taxon>Triticinae</taxon>
        <taxon>Aegilops</taxon>
    </lineage>
</organism>
<evidence type="ECO:0000256" key="1">
    <source>
        <dbReference type="SAM" id="MobiDB-lite"/>
    </source>
</evidence>
<reference evidence="3" key="2">
    <citation type="journal article" date="2017" name="Nat. Plants">
        <title>The Aegilops tauschii genome reveals multiple impacts of transposons.</title>
        <authorList>
            <person name="Zhao G."/>
            <person name="Zou C."/>
            <person name="Li K."/>
            <person name="Wang K."/>
            <person name="Li T."/>
            <person name="Gao L."/>
            <person name="Zhang X."/>
            <person name="Wang H."/>
            <person name="Yang Z."/>
            <person name="Liu X."/>
            <person name="Jiang W."/>
            <person name="Mao L."/>
            <person name="Kong X."/>
            <person name="Jiao Y."/>
            <person name="Jia J."/>
        </authorList>
    </citation>
    <scope>NUCLEOTIDE SEQUENCE [LARGE SCALE GENOMIC DNA]</scope>
    <source>
        <strain evidence="3">cv. AL8/78</strain>
    </source>
</reference>
<keyword evidence="3" id="KW-1185">Reference proteome</keyword>
<evidence type="ECO:0000313" key="2">
    <source>
        <dbReference type="EnsemblPlants" id="AET6Gv20454100.1"/>
    </source>
</evidence>
<sequence length="102" mass="10726">ARAPSAVPAAAAPKGTRPLVNPEFPSAFPHPSEIRIIRKKKRDSPLPSPARDSPLCPLLLAAAACLDAHSPLPDAQKARSHLRPVRPAQPRPANSGTIALGR</sequence>
<dbReference type="Gramene" id="AET6Gv20454100.1">
    <property type="protein sequence ID" value="AET6Gv20454100.1"/>
    <property type="gene ID" value="AET6Gv20454100"/>
</dbReference>
<proteinExistence type="predicted"/>
<feature type="region of interest" description="Disordered" evidence="1">
    <location>
        <begin position="72"/>
        <end position="102"/>
    </location>
</feature>
<reference evidence="2" key="3">
    <citation type="journal article" date="2017" name="Nature">
        <title>Genome sequence of the progenitor of the wheat D genome Aegilops tauschii.</title>
        <authorList>
            <person name="Luo M.C."/>
            <person name="Gu Y.Q."/>
            <person name="Puiu D."/>
            <person name="Wang H."/>
            <person name="Twardziok S.O."/>
            <person name="Deal K.R."/>
            <person name="Huo N."/>
            <person name="Zhu T."/>
            <person name="Wang L."/>
            <person name="Wang Y."/>
            <person name="McGuire P.E."/>
            <person name="Liu S."/>
            <person name="Long H."/>
            <person name="Ramasamy R.K."/>
            <person name="Rodriguez J.C."/>
            <person name="Van S.L."/>
            <person name="Yuan L."/>
            <person name="Wang Z."/>
            <person name="Xia Z."/>
            <person name="Xiao L."/>
            <person name="Anderson O.D."/>
            <person name="Ouyang S."/>
            <person name="Liang Y."/>
            <person name="Zimin A.V."/>
            <person name="Pertea G."/>
            <person name="Qi P."/>
            <person name="Bennetzen J.L."/>
            <person name="Dai X."/>
            <person name="Dawson M.W."/>
            <person name="Muller H.G."/>
            <person name="Kugler K."/>
            <person name="Rivarola-Duarte L."/>
            <person name="Spannagl M."/>
            <person name="Mayer K.F.X."/>
            <person name="Lu F.H."/>
            <person name="Bevan M.W."/>
            <person name="Leroy P."/>
            <person name="Li P."/>
            <person name="You F.M."/>
            <person name="Sun Q."/>
            <person name="Liu Z."/>
            <person name="Lyons E."/>
            <person name="Wicker T."/>
            <person name="Salzberg S.L."/>
            <person name="Devos K.M."/>
            <person name="Dvorak J."/>
        </authorList>
    </citation>
    <scope>NUCLEOTIDE SEQUENCE [LARGE SCALE GENOMIC DNA]</scope>
    <source>
        <strain evidence="2">cv. AL8/78</strain>
    </source>
</reference>
<dbReference type="EnsemblPlants" id="AET6Gv20454100.1">
    <property type="protein sequence ID" value="AET6Gv20454100.1"/>
    <property type="gene ID" value="AET6Gv20454100"/>
</dbReference>
<protein>
    <submittedName>
        <fullName evidence="2">Uncharacterized protein</fullName>
    </submittedName>
</protein>
<name>A0A453NR39_AEGTS</name>
<accession>A0A453NR39</accession>
<reference evidence="2" key="4">
    <citation type="submission" date="2019-03" db="UniProtKB">
        <authorList>
            <consortium name="EnsemblPlants"/>
        </authorList>
    </citation>
    <scope>IDENTIFICATION</scope>
</reference>
<reference evidence="2" key="5">
    <citation type="journal article" date="2021" name="G3 (Bethesda)">
        <title>Aegilops tauschii genome assembly Aet v5.0 features greater sequence contiguity and improved annotation.</title>
        <authorList>
            <person name="Wang L."/>
            <person name="Zhu T."/>
            <person name="Rodriguez J.C."/>
            <person name="Deal K.R."/>
            <person name="Dubcovsky J."/>
            <person name="McGuire P.E."/>
            <person name="Lux T."/>
            <person name="Spannagl M."/>
            <person name="Mayer K.F.X."/>
            <person name="Baldrich P."/>
            <person name="Meyers B.C."/>
            <person name="Huo N."/>
            <person name="Gu Y.Q."/>
            <person name="Zhou H."/>
            <person name="Devos K.M."/>
            <person name="Bennetzen J.L."/>
            <person name="Unver T."/>
            <person name="Budak H."/>
            <person name="Gulick P.J."/>
            <person name="Galiba G."/>
            <person name="Kalapos B."/>
            <person name="Nelson D.R."/>
            <person name="Li P."/>
            <person name="You F.M."/>
            <person name="Luo M.C."/>
            <person name="Dvorak J."/>
        </authorList>
    </citation>
    <scope>NUCLEOTIDE SEQUENCE [LARGE SCALE GENOMIC DNA]</scope>
    <source>
        <strain evidence="2">cv. AL8/78</strain>
    </source>
</reference>
<feature type="compositionally biased region" description="Polar residues" evidence="1">
    <location>
        <begin position="92"/>
        <end position="102"/>
    </location>
</feature>
<reference evidence="3" key="1">
    <citation type="journal article" date="2014" name="Science">
        <title>Ancient hybridizations among the ancestral genomes of bread wheat.</title>
        <authorList>
            <consortium name="International Wheat Genome Sequencing Consortium,"/>
            <person name="Marcussen T."/>
            <person name="Sandve S.R."/>
            <person name="Heier L."/>
            <person name="Spannagl M."/>
            <person name="Pfeifer M."/>
            <person name="Jakobsen K.S."/>
            <person name="Wulff B.B."/>
            <person name="Steuernagel B."/>
            <person name="Mayer K.F."/>
            <person name="Olsen O.A."/>
        </authorList>
    </citation>
    <scope>NUCLEOTIDE SEQUENCE [LARGE SCALE GENOMIC DNA]</scope>
    <source>
        <strain evidence="3">cv. AL8/78</strain>
    </source>
</reference>
<dbReference type="AlphaFoldDB" id="A0A453NR39"/>